<sequence>MNKNVLGVAFALTALAGLSGCAGDKPENPVDYFTFNDQPLVRDVVDDMTKKEVLQVGGQPSSVINRSVEPGTCNNYILNNDGHQQPYYVSFNSADRVDSKGFMTCQQMEENARARARVLGY</sequence>
<dbReference type="EMBL" id="FZOG01000004">
    <property type="protein sequence ID" value="SNS69785.1"/>
    <property type="molecule type" value="Genomic_DNA"/>
</dbReference>
<feature type="domain" description="Outer membrane protein assembly factor BamE" evidence="4">
    <location>
        <begin position="35"/>
        <end position="100"/>
    </location>
</feature>
<protein>
    <submittedName>
        <fullName evidence="5">Beta-barrel assembly machine subunit BamE</fullName>
    </submittedName>
</protein>
<dbReference type="Pfam" id="PF04355">
    <property type="entry name" value="BamE"/>
    <property type="match status" value="1"/>
</dbReference>
<feature type="chain" id="PRO_5012669822" evidence="3">
    <location>
        <begin position="23"/>
        <end position="121"/>
    </location>
</feature>
<reference evidence="6" key="1">
    <citation type="submission" date="2017-06" db="EMBL/GenBank/DDBJ databases">
        <authorList>
            <person name="Varghese N."/>
            <person name="Submissions S."/>
        </authorList>
    </citation>
    <scope>NUCLEOTIDE SEQUENCE [LARGE SCALE GENOMIC DNA]</scope>
    <source>
        <strain evidence="6">CIP 108523</strain>
    </source>
</reference>
<evidence type="ECO:0000256" key="3">
    <source>
        <dbReference type="SAM" id="SignalP"/>
    </source>
</evidence>
<dbReference type="InterPro" id="IPR007450">
    <property type="entry name" value="BamE_dom"/>
</dbReference>
<dbReference type="PROSITE" id="PS51257">
    <property type="entry name" value="PROKAR_LIPOPROTEIN"/>
    <property type="match status" value="1"/>
</dbReference>
<organism evidence="5 6">
    <name type="scientific">Pseudomonas segetis</name>
    <dbReference type="NCBI Taxonomy" id="298908"/>
    <lineage>
        <taxon>Bacteria</taxon>
        <taxon>Pseudomonadati</taxon>
        <taxon>Pseudomonadota</taxon>
        <taxon>Gammaproteobacteria</taxon>
        <taxon>Pseudomonadales</taxon>
        <taxon>Pseudomonadaceae</taxon>
        <taxon>Pseudomonas</taxon>
    </lineage>
</organism>
<keyword evidence="1 3" id="KW-0732">Signal</keyword>
<dbReference type="AlphaFoldDB" id="A0A239GLL9"/>
<evidence type="ECO:0000256" key="2">
    <source>
        <dbReference type="ARBA" id="ARBA00023136"/>
    </source>
</evidence>
<evidence type="ECO:0000313" key="6">
    <source>
        <dbReference type="Proteomes" id="UP000242915"/>
    </source>
</evidence>
<dbReference type="RefSeq" id="WP_089360597.1">
    <property type="nucleotide sequence ID" value="NZ_FZOG01000004.1"/>
</dbReference>
<feature type="signal peptide" evidence="3">
    <location>
        <begin position="1"/>
        <end position="22"/>
    </location>
</feature>
<evidence type="ECO:0000313" key="5">
    <source>
        <dbReference type="EMBL" id="SNS69785.1"/>
    </source>
</evidence>
<dbReference type="GO" id="GO:0019867">
    <property type="term" value="C:outer membrane"/>
    <property type="evidence" value="ECO:0007669"/>
    <property type="project" value="InterPro"/>
</dbReference>
<name>A0A239GLL9_9PSED</name>
<evidence type="ECO:0000256" key="1">
    <source>
        <dbReference type="ARBA" id="ARBA00022729"/>
    </source>
</evidence>
<dbReference type="InterPro" id="IPR037873">
    <property type="entry name" value="BamE-like"/>
</dbReference>
<keyword evidence="6" id="KW-1185">Reference proteome</keyword>
<dbReference type="Proteomes" id="UP000242915">
    <property type="component" value="Unassembled WGS sequence"/>
</dbReference>
<evidence type="ECO:0000259" key="4">
    <source>
        <dbReference type="Pfam" id="PF04355"/>
    </source>
</evidence>
<keyword evidence="2" id="KW-0472">Membrane</keyword>
<dbReference type="NCBIfam" id="NF008423">
    <property type="entry name" value="PRK11251.1"/>
    <property type="match status" value="1"/>
</dbReference>
<dbReference type="Gene3D" id="3.30.1450.10">
    <property type="match status" value="1"/>
</dbReference>
<accession>A0A239GLL9</accession>
<gene>
    <name evidence="5" type="ORF">SAMN05216255_3034</name>
</gene>
<proteinExistence type="predicted"/>